<accession>A0A544UPX7</accession>
<comment type="similarity">
    <text evidence="1">Belongs to the AHA1 family.</text>
</comment>
<proteinExistence type="inferred from homology"/>
<evidence type="ECO:0000313" key="4">
    <source>
        <dbReference type="Proteomes" id="UP000317944"/>
    </source>
</evidence>
<dbReference type="SUPFAM" id="SSF55961">
    <property type="entry name" value="Bet v1-like"/>
    <property type="match status" value="1"/>
</dbReference>
<dbReference type="AlphaFoldDB" id="A0A544UPX7"/>
<dbReference type="Pfam" id="PF08327">
    <property type="entry name" value="AHSA1"/>
    <property type="match status" value="1"/>
</dbReference>
<comment type="caution">
    <text evidence="3">The sequence shown here is derived from an EMBL/GenBank/DDBJ whole genome shotgun (WGS) entry which is preliminary data.</text>
</comment>
<dbReference type="EMBL" id="SADV01000004">
    <property type="protein sequence ID" value="TQR35896.1"/>
    <property type="molecule type" value="Genomic_DNA"/>
</dbReference>
<protein>
    <submittedName>
        <fullName evidence="3">SRPBCC domain-containing protein</fullName>
    </submittedName>
</protein>
<dbReference type="InterPro" id="IPR013538">
    <property type="entry name" value="ASHA1/2-like_C"/>
</dbReference>
<dbReference type="RefSeq" id="WP_142507993.1">
    <property type="nucleotide sequence ID" value="NZ_SADV01000004.1"/>
</dbReference>
<name>A0A544UPX7_LYSSH</name>
<organism evidence="3 4">
    <name type="scientific">Lysinibacillus sphaericus</name>
    <name type="common">Bacillus sphaericus</name>
    <dbReference type="NCBI Taxonomy" id="1421"/>
    <lineage>
        <taxon>Bacteria</taxon>
        <taxon>Bacillati</taxon>
        <taxon>Bacillota</taxon>
        <taxon>Bacilli</taxon>
        <taxon>Bacillales</taxon>
        <taxon>Bacillaceae</taxon>
        <taxon>Lysinibacillus</taxon>
    </lineage>
</organism>
<evidence type="ECO:0000259" key="2">
    <source>
        <dbReference type="Pfam" id="PF08327"/>
    </source>
</evidence>
<dbReference type="InterPro" id="IPR023393">
    <property type="entry name" value="START-like_dom_sf"/>
</dbReference>
<reference evidence="3 4" key="1">
    <citation type="submission" date="2018-03" db="EMBL/GenBank/DDBJ databases">
        <title>Aerobic endospore-forming bacteria genome sequencing and assembly.</title>
        <authorList>
            <person name="Cavalcante D.A."/>
            <person name="Driks A."/>
            <person name="Putonti C."/>
            <person name="De-Souza M.T."/>
        </authorList>
    </citation>
    <scope>NUCLEOTIDE SEQUENCE [LARGE SCALE GENOMIC DNA]</scope>
    <source>
        <strain evidence="3 4">SDF0037</strain>
    </source>
</reference>
<feature type="domain" description="Activator of Hsp90 ATPase homologue 1/2-like C-terminal" evidence="2">
    <location>
        <begin position="26"/>
        <end position="135"/>
    </location>
</feature>
<sequence>MDTWRIVGQTKTVGFQVGIRRTFPISQEKAWELIASEDGLKLWLGESTKINLQPGQKFCTKMGEGEIRIVKPLQQLRLAWKKEGWDKTSTIQVRIIPKENTKTIISFHQENLSDQNVREEMQQYWKRILKQIEEWFNFKREG</sequence>
<dbReference type="Proteomes" id="UP000317944">
    <property type="component" value="Unassembled WGS sequence"/>
</dbReference>
<evidence type="ECO:0000313" key="3">
    <source>
        <dbReference type="EMBL" id="TQR35896.1"/>
    </source>
</evidence>
<evidence type="ECO:0000256" key="1">
    <source>
        <dbReference type="ARBA" id="ARBA00006817"/>
    </source>
</evidence>
<dbReference type="Gene3D" id="3.30.530.20">
    <property type="match status" value="1"/>
</dbReference>
<dbReference type="OrthoDB" id="4549061at2"/>
<gene>
    <name evidence="3" type="ORF">C7Y47_06295</name>
</gene>
<dbReference type="CDD" id="cd07814">
    <property type="entry name" value="SRPBCC_CalC_Aha1-like"/>
    <property type="match status" value="1"/>
</dbReference>